<evidence type="ECO:0000256" key="7">
    <source>
        <dbReference type="ARBA" id="ARBA00023453"/>
    </source>
</evidence>
<sequence>MMRWHLTDLKAMWSMLRNIGSLQFFYTIIFRLILSMFWRTLWYWNFLEDRLLTYVKKTAVEGDPASVLAAIRKYNDYEWTMALQLEKKLKTEEVVKKAAPKICFEMGCYVGLSAITVASHIPPGGRLITVEYLPRIADVARELVHFAGLDQVITVITGTAEDAIKVLRSEYHVDKLDFVFVDHCKWQYLPDLKLLEKERLLRKGTVVMADDMLWPGAPDYLEYVENDPRYQTERFNCTVPMFNVPDALAISVYTGDD</sequence>
<keyword evidence="8" id="KW-1133">Transmembrane helix</keyword>
<protein>
    <recommendedName>
        <fullName evidence="1">catechol O-methyltransferase</fullName>
        <ecNumber evidence="1">2.1.1.6</ecNumber>
    </recommendedName>
</protein>
<organism evidence="9 10">
    <name type="scientific">Patiria miniata</name>
    <name type="common">Bat star</name>
    <name type="synonym">Asterina miniata</name>
    <dbReference type="NCBI Taxonomy" id="46514"/>
    <lineage>
        <taxon>Eukaryota</taxon>
        <taxon>Metazoa</taxon>
        <taxon>Echinodermata</taxon>
        <taxon>Eleutherozoa</taxon>
        <taxon>Asterozoa</taxon>
        <taxon>Asteroidea</taxon>
        <taxon>Valvatacea</taxon>
        <taxon>Valvatida</taxon>
        <taxon>Asterinidae</taxon>
        <taxon>Patiria</taxon>
    </lineage>
</organism>
<dbReference type="OMA" id="VENADFM"/>
<keyword evidence="4" id="KW-0949">S-adenosyl-L-methionine</keyword>
<dbReference type="InterPro" id="IPR002935">
    <property type="entry name" value="SAM_O-MeTrfase"/>
</dbReference>
<keyword evidence="3" id="KW-0808">Transferase</keyword>
<evidence type="ECO:0000256" key="5">
    <source>
        <dbReference type="ARBA" id="ARBA00022867"/>
    </source>
</evidence>
<dbReference type="FunFam" id="3.40.50.150:FF:000054">
    <property type="entry name" value="Catechol O-methyltransferase"/>
    <property type="match status" value="1"/>
</dbReference>
<dbReference type="SUPFAM" id="SSF53335">
    <property type="entry name" value="S-adenosyl-L-methionine-dependent methyltransferases"/>
    <property type="match status" value="1"/>
</dbReference>
<dbReference type="PANTHER" id="PTHR43836">
    <property type="entry name" value="CATECHOL O-METHYLTRANSFERASE 1-RELATED"/>
    <property type="match status" value="1"/>
</dbReference>
<dbReference type="GO" id="GO:0016206">
    <property type="term" value="F:catechol O-methyltransferase activity"/>
    <property type="evidence" value="ECO:0007669"/>
    <property type="project" value="UniProtKB-EC"/>
</dbReference>
<comment type="similarity">
    <text evidence="7">Belongs to the class I-like SAM-binding methyltransferase superfamily. Cation-dependent O-methyltransferase family.</text>
</comment>
<keyword evidence="2" id="KW-0489">Methyltransferase</keyword>
<evidence type="ECO:0000256" key="1">
    <source>
        <dbReference type="ARBA" id="ARBA00012880"/>
    </source>
</evidence>
<keyword evidence="6" id="KW-0128">Catecholamine metabolism</keyword>
<keyword evidence="5" id="KW-0531">Neurotransmitter degradation</keyword>
<dbReference type="GeneID" id="119731784"/>
<evidence type="ECO:0000313" key="9">
    <source>
        <dbReference type="EnsemblMetazoa" id="XP_038061017.1"/>
    </source>
</evidence>
<keyword evidence="8" id="KW-0472">Membrane</keyword>
<evidence type="ECO:0000256" key="3">
    <source>
        <dbReference type="ARBA" id="ARBA00022679"/>
    </source>
</evidence>
<evidence type="ECO:0000256" key="4">
    <source>
        <dbReference type="ARBA" id="ARBA00022691"/>
    </source>
</evidence>
<dbReference type="RefSeq" id="XP_038061017.1">
    <property type="nucleotide sequence ID" value="XM_038205089.1"/>
</dbReference>
<evidence type="ECO:0000256" key="2">
    <source>
        <dbReference type="ARBA" id="ARBA00022603"/>
    </source>
</evidence>
<dbReference type="PROSITE" id="PS51682">
    <property type="entry name" value="SAM_OMT_I"/>
    <property type="match status" value="1"/>
</dbReference>
<dbReference type="InterPro" id="IPR029063">
    <property type="entry name" value="SAM-dependent_MTases_sf"/>
</dbReference>
<feature type="transmembrane region" description="Helical" evidence="8">
    <location>
        <begin position="21"/>
        <end position="44"/>
    </location>
</feature>
<dbReference type="PANTHER" id="PTHR43836:SF2">
    <property type="entry name" value="CATECHOL O-METHYLTRANSFERASE 1-RELATED"/>
    <property type="match status" value="1"/>
</dbReference>
<dbReference type="EC" id="2.1.1.6" evidence="1"/>
<dbReference type="AlphaFoldDB" id="A0A914AAX8"/>
<dbReference type="Pfam" id="PF01596">
    <property type="entry name" value="Methyltransf_3"/>
    <property type="match status" value="1"/>
</dbReference>
<evidence type="ECO:0000256" key="6">
    <source>
        <dbReference type="ARBA" id="ARBA00022939"/>
    </source>
</evidence>
<dbReference type="Proteomes" id="UP000887568">
    <property type="component" value="Unplaced"/>
</dbReference>
<dbReference type="Gene3D" id="3.40.50.150">
    <property type="entry name" value="Vaccinia Virus protein VP39"/>
    <property type="match status" value="1"/>
</dbReference>
<evidence type="ECO:0000313" key="10">
    <source>
        <dbReference type="Proteomes" id="UP000887568"/>
    </source>
</evidence>
<dbReference type="GO" id="GO:0032502">
    <property type="term" value="P:developmental process"/>
    <property type="evidence" value="ECO:0007669"/>
    <property type="project" value="TreeGrafter"/>
</dbReference>
<proteinExistence type="inferred from homology"/>
<reference evidence="9" key="1">
    <citation type="submission" date="2022-11" db="UniProtKB">
        <authorList>
            <consortium name="EnsemblMetazoa"/>
        </authorList>
    </citation>
    <scope>IDENTIFICATION</scope>
</reference>
<keyword evidence="10" id="KW-1185">Reference proteome</keyword>
<dbReference type="GO" id="GO:0042417">
    <property type="term" value="P:dopamine metabolic process"/>
    <property type="evidence" value="ECO:0007669"/>
    <property type="project" value="TreeGrafter"/>
</dbReference>
<dbReference type="GO" id="GO:0042424">
    <property type="term" value="P:catecholamine catabolic process"/>
    <property type="evidence" value="ECO:0007669"/>
    <property type="project" value="TreeGrafter"/>
</dbReference>
<name>A0A914AAX8_PATMI</name>
<accession>A0A914AAX8</accession>
<keyword evidence="8" id="KW-0812">Transmembrane</keyword>
<dbReference type="OrthoDB" id="10251242at2759"/>
<evidence type="ECO:0000256" key="8">
    <source>
        <dbReference type="SAM" id="Phobius"/>
    </source>
</evidence>
<dbReference type="GO" id="GO:0032259">
    <property type="term" value="P:methylation"/>
    <property type="evidence" value="ECO:0007669"/>
    <property type="project" value="UniProtKB-KW"/>
</dbReference>
<dbReference type="EnsemblMetazoa" id="XM_038205089.1">
    <property type="protein sequence ID" value="XP_038061017.1"/>
    <property type="gene ID" value="LOC119731784"/>
</dbReference>